<name>G5GFJ8_9FIRM</name>
<feature type="transmembrane region" description="Helical" evidence="1">
    <location>
        <begin position="247"/>
        <end position="268"/>
    </location>
</feature>
<feature type="transmembrane region" description="Helical" evidence="1">
    <location>
        <begin position="88"/>
        <end position="106"/>
    </location>
</feature>
<dbReference type="Proteomes" id="UP000003011">
    <property type="component" value="Unassembled WGS sequence"/>
</dbReference>
<dbReference type="EMBL" id="ACZL01000007">
    <property type="protein sequence ID" value="EHI56475.1"/>
    <property type="molecule type" value="Genomic_DNA"/>
</dbReference>
<feature type="transmembrane region" description="Helical" evidence="1">
    <location>
        <begin position="52"/>
        <end position="82"/>
    </location>
</feature>
<proteinExistence type="predicted"/>
<dbReference type="STRING" id="679200.HMPREF9333_00337"/>
<protein>
    <submittedName>
        <fullName evidence="2">Uncharacterized protein</fullName>
    </submittedName>
</protein>
<evidence type="ECO:0000256" key="1">
    <source>
        <dbReference type="SAM" id="Phobius"/>
    </source>
</evidence>
<comment type="caution">
    <text evidence="2">The sequence shown here is derived from an EMBL/GenBank/DDBJ whole genome shotgun (WGS) entry which is preliminary data.</text>
</comment>
<dbReference type="HOGENOM" id="CLU_059528_0_0_9"/>
<accession>G5GFJ8</accession>
<feature type="transmembrane region" description="Helical" evidence="1">
    <location>
        <begin position="189"/>
        <end position="207"/>
    </location>
</feature>
<keyword evidence="1" id="KW-1133">Transmembrane helix</keyword>
<keyword evidence="1" id="KW-0812">Transmembrane</keyword>
<gene>
    <name evidence="2" type="ORF">HMPREF9333_00337</name>
</gene>
<dbReference type="AlphaFoldDB" id="G5GFJ8"/>
<organism evidence="2 3">
    <name type="scientific">Johnsonella ignava ATCC 51276</name>
    <dbReference type="NCBI Taxonomy" id="679200"/>
    <lineage>
        <taxon>Bacteria</taxon>
        <taxon>Bacillati</taxon>
        <taxon>Bacillota</taxon>
        <taxon>Clostridia</taxon>
        <taxon>Lachnospirales</taxon>
        <taxon>Lachnospiraceae</taxon>
        <taxon>Johnsonella</taxon>
    </lineage>
</organism>
<reference evidence="2 3" key="1">
    <citation type="submission" date="2011-08" db="EMBL/GenBank/DDBJ databases">
        <title>The Genome Sequence of Johnsonella ignava ATCC 51276.</title>
        <authorList>
            <consortium name="The Broad Institute Genome Sequencing Platform"/>
            <person name="Earl A."/>
            <person name="Ward D."/>
            <person name="Feldgarden M."/>
            <person name="Gevers D."/>
            <person name="Izard J."/>
            <person name="Blanton J.M."/>
            <person name="Baranova O.V."/>
            <person name="Dewhirst F.E."/>
            <person name="Young S.K."/>
            <person name="Zeng Q."/>
            <person name="Gargeya S."/>
            <person name="Fitzgerald M."/>
            <person name="Haas B."/>
            <person name="Abouelleil A."/>
            <person name="Alvarado L."/>
            <person name="Arachchi H.M."/>
            <person name="Berlin A."/>
            <person name="Brown A."/>
            <person name="Chapman S.B."/>
            <person name="Chen Z."/>
            <person name="Dunbar C."/>
            <person name="Freedman E."/>
            <person name="Gearin G."/>
            <person name="Gellesch M."/>
            <person name="Goldberg J."/>
            <person name="Griggs A."/>
            <person name="Gujja S."/>
            <person name="Heiman D."/>
            <person name="Howarth C."/>
            <person name="Larson L."/>
            <person name="Lui A."/>
            <person name="MacDonald P.J.P."/>
            <person name="Montmayeur A."/>
            <person name="Murphy C."/>
            <person name="Neiman D."/>
            <person name="Pearson M."/>
            <person name="Priest M."/>
            <person name="Roberts A."/>
            <person name="Saif S."/>
            <person name="Shea T."/>
            <person name="Shenoy N."/>
            <person name="Sisk P."/>
            <person name="Stolte C."/>
            <person name="Sykes S."/>
            <person name="Wortman J."/>
            <person name="Nusbaum C."/>
            <person name="Birren B."/>
        </authorList>
    </citation>
    <scope>NUCLEOTIDE SEQUENCE [LARGE SCALE GENOMIC DNA]</scope>
    <source>
        <strain evidence="2 3">ATCC 51276</strain>
    </source>
</reference>
<feature type="transmembrane region" description="Helical" evidence="1">
    <location>
        <begin position="20"/>
        <end position="40"/>
    </location>
</feature>
<dbReference type="PATRIC" id="fig|679200.3.peg.361"/>
<sequence>MLDLLVLRERLRAFYAKYELFITPFLKFAVTFAAFLFINSHAGYVEKFKSPLIYIAASIICCILPYGVISVLLAGYMVFNIFNVSMDMALIMTVFIMCMGFLYYGFKPGDSFLLIVTPLAFVLRVPYMVPILVGLGGGIISIVPVSFGILVYYMLVFVKNNIGSIANLSNVDILKKYTMLFNGLFADKTMFLMMIAFAVCIIIVYIIKNLSITYAWGVAIVCGIIAQLLVVFMGDFVYGIVVPLTTLLGGMAISAVCAAVYNFFIFAVDYSHIEYTQFEDDEYYYYVKAVPKIVVARPDAKVQKFSAGKTDRKIRAWLPDKKADKEDT</sequence>
<feature type="transmembrane region" description="Helical" evidence="1">
    <location>
        <begin position="214"/>
        <end position="241"/>
    </location>
</feature>
<dbReference type="eggNOG" id="ENOG502Z9W3">
    <property type="taxonomic scope" value="Bacteria"/>
</dbReference>
<keyword evidence="3" id="KW-1185">Reference proteome</keyword>
<keyword evidence="1" id="KW-0472">Membrane</keyword>
<dbReference type="RefSeq" id="WP_005539368.1">
    <property type="nucleotide sequence ID" value="NZ_JH378829.1"/>
</dbReference>
<feature type="transmembrane region" description="Helical" evidence="1">
    <location>
        <begin position="127"/>
        <end position="155"/>
    </location>
</feature>
<evidence type="ECO:0000313" key="2">
    <source>
        <dbReference type="EMBL" id="EHI56475.1"/>
    </source>
</evidence>
<evidence type="ECO:0000313" key="3">
    <source>
        <dbReference type="Proteomes" id="UP000003011"/>
    </source>
</evidence>